<accession>A0A9P8C4C1</accession>
<keyword evidence="2" id="KW-0472">Membrane</keyword>
<dbReference type="Proteomes" id="UP000824998">
    <property type="component" value="Unassembled WGS sequence"/>
</dbReference>
<evidence type="ECO:0000256" key="2">
    <source>
        <dbReference type="SAM" id="Phobius"/>
    </source>
</evidence>
<reference evidence="3" key="1">
    <citation type="journal article" date="2021" name="IMA Fungus">
        <title>Genomic characterization of three marine fungi, including Emericellopsis atlantica sp. nov. with signatures of a generalist lifestyle and marine biomass degradation.</title>
        <authorList>
            <person name="Hagestad O.C."/>
            <person name="Hou L."/>
            <person name="Andersen J.H."/>
            <person name="Hansen E.H."/>
            <person name="Altermark B."/>
            <person name="Li C."/>
            <person name="Kuhnert E."/>
            <person name="Cox R.J."/>
            <person name="Crous P.W."/>
            <person name="Spatafora J.W."/>
            <person name="Lail K."/>
            <person name="Amirebrahimi M."/>
            <person name="Lipzen A."/>
            <person name="Pangilinan J."/>
            <person name="Andreopoulos W."/>
            <person name="Hayes R.D."/>
            <person name="Ng V."/>
            <person name="Grigoriev I.V."/>
            <person name="Jackson S.A."/>
            <person name="Sutton T.D.S."/>
            <person name="Dobson A.D.W."/>
            <person name="Rama T."/>
        </authorList>
    </citation>
    <scope>NUCLEOTIDE SEQUENCE</scope>
    <source>
        <strain evidence="3">TRa018bII</strain>
    </source>
</reference>
<dbReference type="AlphaFoldDB" id="A0A9P8C4C1"/>
<name>A0A9P8C4C1_9HELO</name>
<dbReference type="EMBL" id="MU251505">
    <property type="protein sequence ID" value="KAG9233339.1"/>
    <property type="molecule type" value="Genomic_DNA"/>
</dbReference>
<organism evidence="3 4">
    <name type="scientific">Amylocarpus encephaloides</name>
    <dbReference type="NCBI Taxonomy" id="45428"/>
    <lineage>
        <taxon>Eukaryota</taxon>
        <taxon>Fungi</taxon>
        <taxon>Dikarya</taxon>
        <taxon>Ascomycota</taxon>
        <taxon>Pezizomycotina</taxon>
        <taxon>Leotiomycetes</taxon>
        <taxon>Helotiales</taxon>
        <taxon>Helotiales incertae sedis</taxon>
        <taxon>Amylocarpus</taxon>
    </lineage>
</organism>
<dbReference type="OrthoDB" id="4497263at2759"/>
<keyword evidence="2" id="KW-1133">Transmembrane helix</keyword>
<proteinExistence type="predicted"/>
<protein>
    <submittedName>
        <fullName evidence="3">Uncharacterized protein</fullName>
    </submittedName>
</protein>
<feature type="region of interest" description="Disordered" evidence="1">
    <location>
        <begin position="282"/>
        <end position="302"/>
    </location>
</feature>
<evidence type="ECO:0000256" key="1">
    <source>
        <dbReference type="SAM" id="MobiDB-lite"/>
    </source>
</evidence>
<feature type="transmembrane region" description="Helical" evidence="2">
    <location>
        <begin position="249"/>
        <end position="272"/>
    </location>
</feature>
<sequence length="369" mass="39429">MTSIPPETNGNTVTSWIPLATAYSLGENCGSIAEENLSNGEVMFSKAHSQWRNDTYIQTNTPAITTGTSTGLGEPYTTTNVGLSRTIGSCHPTNVQKWWSTESSTAGTGMVTRYSLGGASFVCPQSYTTAFTSSISPGRTTVACCPQNYTFVSILNPGLIGQCKTPLAENQTILYVQDPTLDVQKIVSSHIVYRATHLDAIHVNGVLFGSDTSSTSGPLPIATQALNTTTGVGNTQLALSTSSSLPMRAVVGLSIGGTIVAVLLCFLSWAFLHRRKALREREQKKEGVLDPESSSATSSEFRKELPGDGIRFECSGVGKKFELASGIQEICHELPAHEQVQELSVCSGDQNNRLSMKIGEPKDIGKPNK</sequence>
<gene>
    <name evidence="3" type="ORF">BJ875DRAFT_512450</name>
</gene>
<evidence type="ECO:0000313" key="3">
    <source>
        <dbReference type="EMBL" id="KAG9233339.1"/>
    </source>
</evidence>
<keyword evidence="2" id="KW-0812">Transmembrane</keyword>
<keyword evidence="4" id="KW-1185">Reference proteome</keyword>
<evidence type="ECO:0000313" key="4">
    <source>
        <dbReference type="Proteomes" id="UP000824998"/>
    </source>
</evidence>
<comment type="caution">
    <text evidence="3">The sequence shown here is derived from an EMBL/GenBank/DDBJ whole genome shotgun (WGS) entry which is preliminary data.</text>
</comment>